<gene>
    <name evidence="2" type="ORF">GCM10009749_04470</name>
</gene>
<comment type="caution">
    <text evidence="2">The sequence shown here is derived from an EMBL/GenBank/DDBJ whole genome shotgun (WGS) entry which is preliminary data.</text>
</comment>
<feature type="transmembrane region" description="Helical" evidence="1">
    <location>
        <begin position="43"/>
        <end position="62"/>
    </location>
</feature>
<organism evidence="2 3">
    <name type="scientific">Agromyces neolithicus</name>
    <dbReference type="NCBI Taxonomy" id="269420"/>
    <lineage>
        <taxon>Bacteria</taxon>
        <taxon>Bacillati</taxon>
        <taxon>Actinomycetota</taxon>
        <taxon>Actinomycetes</taxon>
        <taxon>Micrococcales</taxon>
        <taxon>Microbacteriaceae</taxon>
        <taxon>Agromyces</taxon>
    </lineage>
</organism>
<evidence type="ECO:0000256" key="1">
    <source>
        <dbReference type="SAM" id="Phobius"/>
    </source>
</evidence>
<dbReference type="Proteomes" id="UP001500002">
    <property type="component" value="Unassembled WGS sequence"/>
</dbReference>
<proteinExistence type="predicted"/>
<protein>
    <submittedName>
        <fullName evidence="2">Uncharacterized protein</fullName>
    </submittedName>
</protein>
<evidence type="ECO:0000313" key="3">
    <source>
        <dbReference type="Proteomes" id="UP001500002"/>
    </source>
</evidence>
<name>A0ABP4Y7P6_9MICO</name>
<dbReference type="EMBL" id="BAAANJ010000001">
    <property type="protein sequence ID" value="GAA1799743.1"/>
    <property type="molecule type" value="Genomic_DNA"/>
</dbReference>
<evidence type="ECO:0000313" key="2">
    <source>
        <dbReference type="EMBL" id="GAA1799743.1"/>
    </source>
</evidence>
<accession>A0ABP4Y7P6</accession>
<keyword evidence="1" id="KW-0812">Transmembrane</keyword>
<sequence>MSSANHRALGLPTSRGVRVAWLPGPLMFAFGGVITWVGGMGLFVPFVFIGGAIAAFLLWLAWKSRPFERAVSNRTRRLAQSNPDHLVFSARGDVTAGGEILRFRTNDEPLEIDGRWTVDASAEGLRIWCGVTEDALVVEWPWRAIRTINLARDGRPVVAGQRPHAALTLGVRDGGRESKIRLCVVRTGSTFGSPAPFEQWVGVRDGLRALRDSARADADRAASAGT</sequence>
<keyword evidence="1" id="KW-1133">Transmembrane helix</keyword>
<keyword evidence="3" id="KW-1185">Reference proteome</keyword>
<keyword evidence="1" id="KW-0472">Membrane</keyword>
<reference evidence="3" key="1">
    <citation type="journal article" date="2019" name="Int. J. Syst. Evol. Microbiol.">
        <title>The Global Catalogue of Microorganisms (GCM) 10K type strain sequencing project: providing services to taxonomists for standard genome sequencing and annotation.</title>
        <authorList>
            <consortium name="The Broad Institute Genomics Platform"/>
            <consortium name="The Broad Institute Genome Sequencing Center for Infectious Disease"/>
            <person name="Wu L."/>
            <person name="Ma J."/>
        </authorList>
    </citation>
    <scope>NUCLEOTIDE SEQUENCE [LARGE SCALE GENOMIC DNA]</scope>
    <source>
        <strain evidence="3">JCM 14322</strain>
    </source>
</reference>
<feature type="transmembrane region" description="Helical" evidence="1">
    <location>
        <begin position="20"/>
        <end position="37"/>
    </location>
</feature>